<accession>A0A099I6W2</accession>
<gene>
    <name evidence="2" type="ORF">CIAN88_13640</name>
</gene>
<proteinExistence type="predicted"/>
<evidence type="ECO:0000256" key="1">
    <source>
        <dbReference type="SAM" id="MobiDB-lite"/>
    </source>
</evidence>
<reference evidence="2 3" key="1">
    <citation type="submission" date="2014-08" db="EMBL/GenBank/DDBJ databases">
        <title>Clostridium innocuum, an unnegligible vancomycin-resistant pathogen causing extra-intestinal infections.</title>
        <authorList>
            <person name="Feng Y."/>
            <person name="Chiu C.-H."/>
        </authorList>
    </citation>
    <scope>NUCLEOTIDE SEQUENCE [LARGE SCALE GENOMIC DNA]</scope>
    <source>
        <strain evidence="2 3">AN88</strain>
    </source>
</reference>
<name>A0A099I6W2_CLOIN</name>
<dbReference type="Proteomes" id="UP000030008">
    <property type="component" value="Unassembled WGS sequence"/>
</dbReference>
<feature type="compositionally biased region" description="Basic residues" evidence="1">
    <location>
        <begin position="56"/>
        <end position="66"/>
    </location>
</feature>
<evidence type="ECO:0000313" key="2">
    <source>
        <dbReference type="EMBL" id="KGJ52623.1"/>
    </source>
</evidence>
<dbReference type="EMBL" id="JQIF01000058">
    <property type="protein sequence ID" value="KGJ52623.1"/>
    <property type="molecule type" value="Genomic_DNA"/>
</dbReference>
<feature type="region of interest" description="Disordered" evidence="1">
    <location>
        <begin position="1"/>
        <end position="20"/>
    </location>
</feature>
<comment type="caution">
    <text evidence="2">The sequence shown here is derived from an EMBL/GenBank/DDBJ whole genome shotgun (WGS) entry which is preliminary data.</text>
</comment>
<protein>
    <submittedName>
        <fullName evidence="2">Uncharacterized protein</fullName>
    </submittedName>
</protein>
<feature type="compositionally biased region" description="Basic and acidic residues" evidence="1">
    <location>
        <begin position="70"/>
        <end position="81"/>
    </location>
</feature>
<evidence type="ECO:0000313" key="3">
    <source>
        <dbReference type="Proteomes" id="UP000030008"/>
    </source>
</evidence>
<organism evidence="2 3">
    <name type="scientific">Clostridium innocuum</name>
    <dbReference type="NCBI Taxonomy" id="1522"/>
    <lineage>
        <taxon>Bacteria</taxon>
        <taxon>Bacillati</taxon>
        <taxon>Bacillota</taxon>
        <taxon>Clostridia</taxon>
        <taxon>Eubacteriales</taxon>
        <taxon>Clostridiaceae</taxon>
        <taxon>Clostridium</taxon>
    </lineage>
</organism>
<feature type="region of interest" description="Disordered" evidence="1">
    <location>
        <begin position="56"/>
        <end position="81"/>
    </location>
</feature>
<sequence>MRGWFPIDGTIKSGGTADEPNSICPEVNRLLDGCFFYIREVVIVLQSTEEWRWHKGKQTSYKRRKQNNTMKERTTGHEKIM</sequence>
<dbReference type="AlphaFoldDB" id="A0A099I6W2"/>